<keyword evidence="2" id="KW-1185">Reference proteome</keyword>
<name>A0A5S9NG04_MYCVN</name>
<evidence type="ECO:0000313" key="2">
    <source>
        <dbReference type="Proteomes" id="UP000430146"/>
    </source>
</evidence>
<reference evidence="1 2" key="1">
    <citation type="submission" date="2019-11" db="EMBL/GenBank/DDBJ databases">
        <authorList>
            <person name="Holert J."/>
        </authorList>
    </citation>
    <scope>NUCLEOTIDE SEQUENCE [LARGE SCALE GENOMIC DNA]</scope>
    <source>
        <strain evidence="1">BC8_1</strain>
    </source>
</reference>
<organism evidence="1 2">
    <name type="scientific">Mycolicibacterium vanbaalenii</name>
    <name type="common">Mycobacterium vanbaalenii</name>
    <dbReference type="NCBI Taxonomy" id="110539"/>
    <lineage>
        <taxon>Bacteria</taxon>
        <taxon>Bacillati</taxon>
        <taxon>Actinomycetota</taxon>
        <taxon>Actinomycetes</taxon>
        <taxon>Mycobacteriales</taxon>
        <taxon>Mycobacteriaceae</taxon>
        <taxon>Mycolicibacterium</taxon>
    </lineage>
</organism>
<protein>
    <submittedName>
        <fullName evidence="1">Uncharacterized protein</fullName>
    </submittedName>
</protein>
<evidence type="ECO:0000313" key="1">
    <source>
        <dbReference type="EMBL" id="CAA0089373.1"/>
    </source>
</evidence>
<proteinExistence type="predicted"/>
<accession>A0A5S9NG04</accession>
<gene>
    <name evidence="1" type="ORF">AELLOGFF_02539</name>
</gene>
<dbReference type="AlphaFoldDB" id="A0A5S9NG04"/>
<dbReference type="Proteomes" id="UP000430146">
    <property type="component" value="Unassembled WGS sequence"/>
</dbReference>
<dbReference type="EMBL" id="CACSIP010000002">
    <property type="protein sequence ID" value="CAA0089373.1"/>
    <property type="molecule type" value="Genomic_DNA"/>
</dbReference>
<sequence>MVLVERHTEHQISIQWLEDAETVCLEFARRAGCGEHSPNVVACAALRLTIAQEVTRNAIGITPRTHPPTPTAGGAS</sequence>